<dbReference type="SUPFAM" id="SSF52743">
    <property type="entry name" value="Subtilisin-like"/>
    <property type="match status" value="1"/>
</dbReference>
<dbReference type="InterPro" id="IPR015500">
    <property type="entry name" value="Peptidase_S8_subtilisin-rel"/>
</dbReference>
<dbReference type="PANTHER" id="PTHR35186:SF4">
    <property type="entry name" value="PRION-INHIBITION AND PROPAGATION HELO DOMAIN-CONTAINING PROTEIN"/>
    <property type="match status" value="1"/>
</dbReference>
<keyword evidence="7" id="KW-1185">Reference proteome</keyword>
<sequence length="908" mass="102314">MAKQEPPLNSFAVGVVEKFIGLSSELAKEDEQVIFYKSFSAELFVAQQWLLAQPIPFELPTAARVTKLLDNLERLSKWPPSLQPEAQKSKSRLFASKVRTQKYQQLSQLLVNPIRTKQCLRHFAKKEPHHQHQALISTLRRFPKWKQVPGSRENATVASAKGQSTSQDSMMADSTYYAKTLYKVLSEHSACSIHGANGKILPHLRLSARRDTVAGTHEPFTVFFLDHPHYNTKSETCCQWQQTQIDVHRTVVAFSDETPTISADQVFKVIRRGSLCGIISNRQNVQLCLTLSNGELVQREPRPHGSSFILHTPNVPLSQLLESKQLSRKMRLLLCYLLAKAVWQFYNSDWMDREWTKENINFMFEHRHGGLSGIFVNEPFLRAKFDDKLNDDQAAYQVHKFPKVLALGIMLLEIELGLDIATNRRPDSFSVDGQLTVNGDLIAANHLLQDQKLWTSQDTFPGLKTVVGRCIDPSCNLFDDFRHDTQGQRDVLQKQIVFPLQELLKNSWGDPEEISLRPVDKIPLVPHIQPSITSSSPIGTQAVHAPSATPPTHLQGLNHDTQIAGLQPQIPNLRITDELNANTHSSQPLMTKSSTPDCQSWFDELDKLNSVLRAPKKKLSKYPAVRVAILDTGVKEEMGDHIEQYKDFVGQDDENLEDLTGHGTTTAQLVLKLFNKAELFIARVFETNDIETSQSAVSPQDLIASAIRHAIDEWNVDIIVLACGFEADHDRMRDEIMRARANRVLVFAAASNYSGMRRVAFPGRMHADVMCMFSTHAGNKHSGFNPSPVPNRRNFAVLGEEVRLHEKGELLSGTSISTAIGAGLAARLLDFSRHPDCRDRIRGVDDLRLVEGMSAVFALMAEGGEDNGYNCVAPWRILEDVEDDESREKKREYICETLSRALKAKHRR</sequence>
<evidence type="ECO:0000256" key="3">
    <source>
        <dbReference type="ARBA" id="ARBA00022825"/>
    </source>
</evidence>
<feature type="domain" description="Peptidase S8/S53" evidence="4">
    <location>
        <begin position="625"/>
        <end position="830"/>
    </location>
</feature>
<evidence type="ECO:0000256" key="1">
    <source>
        <dbReference type="ARBA" id="ARBA00022670"/>
    </source>
</evidence>
<dbReference type="EMBL" id="JAUEDM010000001">
    <property type="protein sequence ID" value="KAK3329197.1"/>
    <property type="molecule type" value="Genomic_DNA"/>
</dbReference>
<dbReference type="InterPro" id="IPR056002">
    <property type="entry name" value="DUF7580"/>
</dbReference>
<accession>A0AAE0IQA1</accession>
<evidence type="ECO:0000256" key="2">
    <source>
        <dbReference type="ARBA" id="ARBA00022801"/>
    </source>
</evidence>
<dbReference type="PRINTS" id="PR00723">
    <property type="entry name" value="SUBTILISIN"/>
</dbReference>
<evidence type="ECO:0000259" key="4">
    <source>
        <dbReference type="Pfam" id="PF00082"/>
    </source>
</evidence>
<evidence type="ECO:0000313" key="6">
    <source>
        <dbReference type="EMBL" id="KAK3329197.1"/>
    </source>
</evidence>
<dbReference type="InterPro" id="IPR000209">
    <property type="entry name" value="Peptidase_S8/S53_dom"/>
</dbReference>
<comment type="caution">
    <text evidence="6">The sequence shown here is derived from an EMBL/GenBank/DDBJ whole genome shotgun (WGS) entry which is preliminary data.</text>
</comment>
<protein>
    <recommendedName>
        <fullName evidence="8">Peptidase S8/S53 domain-containing protein</fullName>
    </recommendedName>
</protein>
<reference evidence="6" key="2">
    <citation type="submission" date="2023-06" db="EMBL/GenBank/DDBJ databases">
        <authorList>
            <consortium name="Lawrence Berkeley National Laboratory"/>
            <person name="Haridas S."/>
            <person name="Hensen N."/>
            <person name="Bonometti L."/>
            <person name="Westerberg I."/>
            <person name="Brannstrom I.O."/>
            <person name="Guillou S."/>
            <person name="Cros-Aarteil S."/>
            <person name="Calhoun S."/>
            <person name="Kuo A."/>
            <person name="Mondo S."/>
            <person name="Pangilinan J."/>
            <person name="Riley R."/>
            <person name="Labutti K."/>
            <person name="Andreopoulos B."/>
            <person name="Lipzen A."/>
            <person name="Chen C."/>
            <person name="Yanf M."/>
            <person name="Daum C."/>
            <person name="Ng V."/>
            <person name="Clum A."/>
            <person name="Steindorff A."/>
            <person name="Ohm R."/>
            <person name="Martin F."/>
            <person name="Silar P."/>
            <person name="Natvig D."/>
            <person name="Lalanne C."/>
            <person name="Gautier V."/>
            <person name="Ament-Velasquez S.L."/>
            <person name="Kruys A."/>
            <person name="Hutchinson M.I."/>
            <person name="Powell A.J."/>
            <person name="Barry K."/>
            <person name="Miller A.N."/>
            <person name="Grigoriev I.V."/>
            <person name="Debuchy R."/>
            <person name="Gladieux P."/>
            <person name="Thoren M.H."/>
            <person name="Johannesson H."/>
        </authorList>
    </citation>
    <scope>NUCLEOTIDE SEQUENCE</scope>
    <source>
        <strain evidence="6">CBS 118394</strain>
    </source>
</reference>
<name>A0AAE0IQA1_9PEZI</name>
<dbReference type="PANTHER" id="PTHR35186">
    <property type="entry name" value="ANK_REP_REGION DOMAIN-CONTAINING PROTEIN"/>
    <property type="match status" value="1"/>
</dbReference>
<gene>
    <name evidence="6" type="ORF">B0H66DRAFT_540416</name>
</gene>
<evidence type="ECO:0000313" key="7">
    <source>
        <dbReference type="Proteomes" id="UP001283341"/>
    </source>
</evidence>
<reference evidence="6" key="1">
    <citation type="journal article" date="2023" name="Mol. Phylogenet. Evol.">
        <title>Genome-scale phylogeny and comparative genomics of the fungal order Sordariales.</title>
        <authorList>
            <person name="Hensen N."/>
            <person name="Bonometti L."/>
            <person name="Westerberg I."/>
            <person name="Brannstrom I.O."/>
            <person name="Guillou S."/>
            <person name="Cros-Aarteil S."/>
            <person name="Calhoun S."/>
            <person name="Haridas S."/>
            <person name="Kuo A."/>
            <person name="Mondo S."/>
            <person name="Pangilinan J."/>
            <person name="Riley R."/>
            <person name="LaButti K."/>
            <person name="Andreopoulos B."/>
            <person name="Lipzen A."/>
            <person name="Chen C."/>
            <person name="Yan M."/>
            <person name="Daum C."/>
            <person name="Ng V."/>
            <person name="Clum A."/>
            <person name="Steindorff A."/>
            <person name="Ohm R.A."/>
            <person name="Martin F."/>
            <person name="Silar P."/>
            <person name="Natvig D.O."/>
            <person name="Lalanne C."/>
            <person name="Gautier V."/>
            <person name="Ament-Velasquez S.L."/>
            <person name="Kruys A."/>
            <person name="Hutchinson M.I."/>
            <person name="Powell A.J."/>
            <person name="Barry K."/>
            <person name="Miller A.N."/>
            <person name="Grigoriev I.V."/>
            <person name="Debuchy R."/>
            <person name="Gladieux P."/>
            <person name="Hiltunen Thoren M."/>
            <person name="Johannesson H."/>
        </authorList>
    </citation>
    <scope>NUCLEOTIDE SEQUENCE</scope>
    <source>
        <strain evidence="6">CBS 118394</strain>
    </source>
</reference>
<feature type="domain" description="DUF7580" evidence="5">
    <location>
        <begin position="177"/>
        <end position="505"/>
    </location>
</feature>
<organism evidence="6 7">
    <name type="scientific">Apodospora peruviana</name>
    <dbReference type="NCBI Taxonomy" id="516989"/>
    <lineage>
        <taxon>Eukaryota</taxon>
        <taxon>Fungi</taxon>
        <taxon>Dikarya</taxon>
        <taxon>Ascomycota</taxon>
        <taxon>Pezizomycotina</taxon>
        <taxon>Sordariomycetes</taxon>
        <taxon>Sordariomycetidae</taxon>
        <taxon>Sordariales</taxon>
        <taxon>Lasiosphaeriaceae</taxon>
        <taxon>Apodospora</taxon>
    </lineage>
</organism>
<dbReference type="Pfam" id="PF24476">
    <property type="entry name" value="DUF7580"/>
    <property type="match status" value="1"/>
</dbReference>
<keyword evidence="1" id="KW-0645">Protease</keyword>
<evidence type="ECO:0008006" key="8">
    <source>
        <dbReference type="Google" id="ProtNLM"/>
    </source>
</evidence>
<dbReference type="InterPro" id="IPR036852">
    <property type="entry name" value="Peptidase_S8/S53_dom_sf"/>
</dbReference>
<dbReference type="AlphaFoldDB" id="A0AAE0IQA1"/>
<dbReference type="Pfam" id="PF00082">
    <property type="entry name" value="Peptidase_S8"/>
    <property type="match status" value="1"/>
</dbReference>
<dbReference type="Proteomes" id="UP001283341">
    <property type="component" value="Unassembled WGS sequence"/>
</dbReference>
<dbReference type="CDD" id="cd00306">
    <property type="entry name" value="Peptidases_S8_S53"/>
    <property type="match status" value="1"/>
</dbReference>
<dbReference type="GO" id="GO:0004252">
    <property type="term" value="F:serine-type endopeptidase activity"/>
    <property type="evidence" value="ECO:0007669"/>
    <property type="project" value="InterPro"/>
</dbReference>
<keyword evidence="3" id="KW-0720">Serine protease</keyword>
<evidence type="ECO:0000259" key="5">
    <source>
        <dbReference type="Pfam" id="PF24476"/>
    </source>
</evidence>
<dbReference type="Gene3D" id="3.40.50.200">
    <property type="entry name" value="Peptidase S8/S53 domain"/>
    <property type="match status" value="1"/>
</dbReference>
<proteinExistence type="predicted"/>
<keyword evidence="2" id="KW-0378">Hydrolase</keyword>
<dbReference type="GO" id="GO:0006508">
    <property type="term" value="P:proteolysis"/>
    <property type="evidence" value="ECO:0007669"/>
    <property type="project" value="UniProtKB-KW"/>
</dbReference>